<dbReference type="Proteomes" id="UP001155840">
    <property type="component" value="Unassembled WGS sequence"/>
</dbReference>
<accession>A0AA44C9R9</accession>
<sequence length="77" mass="8516">MSKKPWAIRHFTILLAVAPDFVHADFDVELNDGNAFRHVKLSHDGQRFRLEGFTAGPDLTGEVLTAALAKRFDAPPA</sequence>
<comment type="caution">
    <text evidence="1">The sequence shown here is derived from an EMBL/GenBank/DDBJ whole genome shotgun (WGS) entry which is preliminary data.</text>
</comment>
<keyword evidence="2" id="KW-1185">Reference proteome</keyword>
<dbReference type="EMBL" id="JAANCM010000002">
    <property type="protein sequence ID" value="NHT75078.1"/>
    <property type="molecule type" value="Genomic_DNA"/>
</dbReference>
<reference evidence="1" key="1">
    <citation type="submission" date="2020-03" db="EMBL/GenBank/DDBJ databases">
        <title>Ferranicluibacter endophyticum gen. nov., sp. nov., a new genus isolated from Rubus ulmifolius Schott. stem.</title>
        <authorList>
            <person name="Roca-Couso R."/>
            <person name="Flores-Felix J.D."/>
            <person name="Igual J.M."/>
            <person name="Rivas R."/>
        </authorList>
    </citation>
    <scope>NUCLEOTIDE SEQUENCE</scope>
    <source>
        <strain evidence="1">CRRU44</strain>
    </source>
</reference>
<evidence type="ECO:0000313" key="1">
    <source>
        <dbReference type="EMBL" id="NHT75078.1"/>
    </source>
</evidence>
<gene>
    <name evidence="1" type="ORF">G8E10_04815</name>
</gene>
<dbReference type="RefSeq" id="WP_167127463.1">
    <property type="nucleotide sequence ID" value="NZ_JAANCM010000002.1"/>
</dbReference>
<name>A0AA44C9R9_9HYPH</name>
<evidence type="ECO:0000313" key="2">
    <source>
        <dbReference type="Proteomes" id="UP001155840"/>
    </source>
</evidence>
<protein>
    <submittedName>
        <fullName evidence="1">Uncharacterized protein</fullName>
    </submittedName>
</protein>
<organism evidence="1 2">
    <name type="scientific">Ferranicluibacter rubi</name>
    <dbReference type="NCBI Taxonomy" id="2715133"/>
    <lineage>
        <taxon>Bacteria</taxon>
        <taxon>Pseudomonadati</taxon>
        <taxon>Pseudomonadota</taxon>
        <taxon>Alphaproteobacteria</taxon>
        <taxon>Hyphomicrobiales</taxon>
        <taxon>Rhizobiaceae</taxon>
        <taxon>Ferranicluibacter</taxon>
    </lineage>
</organism>
<dbReference type="AlphaFoldDB" id="A0AA44C9R9"/>
<proteinExistence type="predicted"/>